<protein>
    <submittedName>
        <fullName evidence="5">LCP family protein</fullName>
    </submittedName>
</protein>
<proteinExistence type="inferred from homology"/>
<feature type="domain" description="Cell envelope-related transcriptional attenuator" evidence="4">
    <location>
        <begin position="213"/>
        <end position="353"/>
    </location>
</feature>
<comment type="similarity">
    <text evidence="1">Belongs to the LytR/CpsA/Psr (LCP) family.</text>
</comment>
<dbReference type="Proteomes" id="UP001224412">
    <property type="component" value="Unassembled WGS sequence"/>
</dbReference>
<feature type="transmembrane region" description="Helical" evidence="3">
    <location>
        <begin position="137"/>
        <end position="161"/>
    </location>
</feature>
<keyword evidence="3" id="KW-0472">Membrane</keyword>
<name>A0AAP4F4U4_9CORY</name>
<dbReference type="RefSeq" id="WP_051137434.1">
    <property type="nucleotide sequence ID" value="NZ_JASNUF010000001.1"/>
</dbReference>
<evidence type="ECO:0000256" key="3">
    <source>
        <dbReference type="SAM" id="Phobius"/>
    </source>
</evidence>
<dbReference type="AlphaFoldDB" id="A0AAP4F4U4"/>
<evidence type="ECO:0000259" key="4">
    <source>
        <dbReference type="Pfam" id="PF03816"/>
    </source>
</evidence>
<keyword evidence="3" id="KW-1133">Transmembrane helix</keyword>
<sequence length="432" mass="45870">MDLGGPVAGGAVGGAAAGYAQGRAAGQDRHGEVPSRSAQQFPQQPGQQPPGQQSPYQQPPQQQRPPQQRPPQNYVGQPYAQQPGQYYPQPGGYGQPSQQYQQAYADVRNPHPGAHGGRGFGKFSAAGLRSKLRRPKFGCVGCLGWPLAVLIVLLLVIAFWADAQLTRVASEPEQPIGSTKGTNWLLVGSDSRVGLSEEDIARLGTGGDIGTGRTDAIMLLHLEGTSAQLISIPRDSYVDVPGFGQDKINAAFTYGGPQLLTQTVEANTGVSIDHYAEVGMGGLANIVDAIGGVELCPSEPIDDPLANLNVGAGCQEMDGANALGYVRTRATAMGDLDRVERQREFFSALMHEATNPSTLLNPFDVFPMISSVSKSFTVGESDHVWHLARLALSMGTGVETKTVPVGGFADTDVGNVVLWDEIEAENLWNSLR</sequence>
<evidence type="ECO:0000256" key="1">
    <source>
        <dbReference type="ARBA" id="ARBA00006068"/>
    </source>
</evidence>
<dbReference type="InterPro" id="IPR050922">
    <property type="entry name" value="LytR/CpsA/Psr_CW_biosynth"/>
</dbReference>
<dbReference type="InterPro" id="IPR004474">
    <property type="entry name" value="LytR_CpsA_psr"/>
</dbReference>
<dbReference type="EMBL" id="JASNVH010000001">
    <property type="protein sequence ID" value="MDK4306119.1"/>
    <property type="molecule type" value="Genomic_DNA"/>
</dbReference>
<dbReference type="SUPFAM" id="SSF81995">
    <property type="entry name" value="beta-sandwich domain of Sec23/24"/>
    <property type="match status" value="1"/>
</dbReference>
<dbReference type="PANTHER" id="PTHR33392:SF6">
    <property type="entry name" value="POLYISOPRENYL-TEICHOIC ACID--PEPTIDOGLYCAN TEICHOIC ACID TRANSFERASE TAGU"/>
    <property type="match status" value="1"/>
</dbReference>
<accession>A0AAP4F4U4</accession>
<dbReference type="NCBIfam" id="TIGR00350">
    <property type="entry name" value="lytR_cpsA_psr"/>
    <property type="match status" value="1"/>
</dbReference>
<dbReference type="GeneID" id="42780802"/>
<feature type="region of interest" description="Disordered" evidence="2">
    <location>
        <begin position="20"/>
        <end position="100"/>
    </location>
</feature>
<keyword evidence="3" id="KW-0812">Transmembrane</keyword>
<reference evidence="5" key="1">
    <citation type="submission" date="2023-05" db="EMBL/GenBank/DDBJ databases">
        <title>Metabolic capabilities are highly conserved among human nasal-associated Corynebacterium species in pangenomic analyses.</title>
        <authorList>
            <person name="Tran T.H."/>
            <person name="Roberts A.Q."/>
            <person name="Escapa I.F."/>
            <person name="Gao W."/>
            <person name="Conlan S."/>
            <person name="Kong H."/>
            <person name="Segre J.A."/>
            <person name="Kelly M.S."/>
            <person name="Lemon K.P."/>
        </authorList>
    </citation>
    <scope>NUCLEOTIDE SEQUENCE</scope>
    <source>
        <strain evidence="5">KPL2773</strain>
    </source>
</reference>
<gene>
    <name evidence="5" type="ORF">QPX42_00890</name>
</gene>
<organism evidence="5 6">
    <name type="scientific">Corynebacterium pseudodiphtheriticum</name>
    <dbReference type="NCBI Taxonomy" id="37637"/>
    <lineage>
        <taxon>Bacteria</taxon>
        <taxon>Bacillati</taxon>
        <taxon>Actinomycetota</taxon>
        <taxon>Actinomycetes</taxon>
        <taxon>Mycobacteriales</taxon>
        <taxon>Corynebacteriaceae</taxon>
        <taxon>Corynebacterium</taxon>
    </lineage>
</organism>
<dbReference type="PANTHER" id="PTHR33392">
    <property type="entry name" value="POLYISOPRENYL-TEICHOIC ACID--PEPTIDOGLYCAN TEICHOIC ACID TRANSFERASE TAGU"/>
    <property type="match status" value="1"/>
</dbReference>
<evidence type="ECO:0000256" key="2">
    <source>
        <dbReference type="SAM" id="MobiDB-lite"/>
    </source>
</evidence>
<dbReference type="Pfam" id="PF03816">
    <property type="entry name" value="LytR_cpsA_psr"/>
    <property type="match status" value="1"/>
</dbReference>
<comment type="caution">
    <text evidence="5">The sequence shown here is derived from an EMBL/GenBank/DDBJ whole genome shotgun (WGS) entry which is preliminary data.</text>
</comment>
<evidence type="ECO:0000313" key="6">
    <source>
        <dbReference type="Proteomes" id="UP001224412"/>
    </source>
</evidence>
<dbReference type="Gene3D" id="3.40.630.190">
    <property type="entry name" value="LCP protein"/>
    <property type="match status" value="1"/>
</dbReference>
<evidence type="ECO:0000313" key="5">
    <source>
        <dbReference type="EMBL" id="MDK4306119.1"/>
    </source>
</evidence>
<feature type="compositionally biased region" description="Low complexity" evidence="2">
    <location>
        <begin position="39"/>
        <end position="100"/>
    </location>
</feature>